<comment type="similarity">
    <text evidence="1 2">Belongs to the peroxin-16 family.</text>
</comment>
<dbReference type="AlphaFoldDB" id="A0A6U3Z7I2"/>
<feature type="compositionally biased region" description="Low complexity" evidence="3">
    <location>
        <begin position="1"/>
        <end position="22"/>
    </location>
</feature>
<gene>
    <name evidence="4" type="ORF">SMAR0320_LOCUS21571</name>
    <name evidence="5" type="ORF">SMAR0320_LOCUS21572</name>
</gene>
<feature type="region of interest" description="Disordered" evidence="3">
    <location>
        <begin position="1"/>
        <end position="40"/>
    </location>
</feature>
<evidence type="ECO:0000313" key="4">
    <source>
        <dbReference type="EMBL" id="CAD9627970.1"/>
    </source>
</evidence>
<evidence type="ECO:0000256" key="2">
    <source>
        <dbReference type="RuleBase" id="RU365003"/>
    </source>
</evidence>
<dbReference type="InterPro" id="IPR013919">
    <property type="entry name" value="Pex16"/>
</dbReference>
<dbReference type="GO" id="GO:0007031">
    <property type="term" value="P:peroxisome organization"/>
    <property type="evidence" value="ECO:0007669"/>
    <property type="project" value="UniProtKB-KW"/>
</dbReference>
<evidence type="ECO:0000313" key="5">
    <source>
        <dbReference type="EMBL" id="CAD9627971.1"/>
    </source>
</evidence>
<feature type="region of interest" description="Disordered" evidence="3">
    <location>
        <begin position="478"/>
        <end position="514"/>
    </location>
</feature>
<proteinExistence type="inferred from homology"/>
<protein>
    <recommendedName>
        <fullName evidence="2">Peroxisomal membrane protein PEX16</fullName>
    </recommendedName>
</protein>
<sequence length="588" mass="67091">MTTPLSSSPPDSDDAGCSSPSPLTSSLDYDASAPPLNGGSIDNTTYYEDPFLLPSNETSPTSLASSSLLSLSQTITQHQNSPQQQQLLETPSLLNRYKIFLQNHSSLLSLIEMIMERFIFYGHLFKTTHHYNDDEERGILQMEMYYATWNIIRWINDVVLLGVGGGMGLTVGTREEWLLLQESCLSNNNNNNNNSNNKLSLNQWISTRLDTIIPIIRATLTATTCIYPAVEAFSRRTNTTTNHHHRDDWDGRRHKAAIVTYRLERVRFMGRMCLLVISWWARLQRKRQQQQQQQQQSQKKESDATIIPLLLQRGGELDPYEQVVPLKHAEDEARVVQYVGRRTGRRSISTIKSPPPSSSSSRQQGLTAALSNVPFITKANNLMEWISKLLTSSSGNKLVYVYAVGEILHILRPLYWSRAECGEWQQRRRRLLPQQQQQQQRGGMYNSWSIWKAWWVSLLMDLISDKLLRLTNNSGGGDAAVMNNHRQGSSVRRGSEQSAQQHQHYQSYSSSSPSSAEEANLAELEWRRSRHGLYLLRSPMYDVVTRPVASFIARVVSMVPSMGLGRWAAEYVLDMMSYWNDNHFMLET</sequence>
<organism evidence="4">
    <name type="scientific">Skeletonema marinoi</name>
    <dbReference type="NCBI Taxonomy" id="267567"/>
    <lineage>
        <taxon>Eukaryota</taxon>
        <taxon>Sar</taxon>
        <taxon>Stramenopiles</taxon>
        <taxon>Ochrophyta</taxon>
        <taxon>Bacillariophyta</taxon>
        <taxon>Coscinodiscophyceae</taxon>
        <taxon>Thalassiosirophycidae</taxon>
        <taxon>Thalassiosirales</taxon>
        <taxon>Skeletonemataceae</taxon>
        <taxon>Skeletonema</taxon>
        <taxon>Skeletonema marinoi-dohrnii complex</taxon>
    </lineage>
</organism>
<dbReference type="PANTHER" id="PTHR13299:SF0">
    <property type="entry name" value="PEROXISOMAL MEMBRANE PROTEIN PEX16"/>
    <property type="match status" value="1"/>
</dbReference>
<dbReference type="Pfam" id="PF08610">
    <property type="entry name" value="Pex16"/>
    <property type="match status" value="1"/>
</dbReference>
<evidence type="ECO:0000256" key="1">
    <source>
        <dbReference type="ARBA" id="ARBA00009505"/>
    </source>
</evidence>
<comment type="subcellular location">
    <subcellularLocation>
        <location evidence="2">Peroxisome membrane</location>
    </subcellularLocation>
</comment>
<dbReference type="PANTHER" id="PTHR13299">
    <property type="entry name" value="PEROXISOMAL MEMBRANE PROTEIN PEX16"/>
    <property type="match status" value="1"/>
</dbReference>
<evidence type="ECO:0000256" key="3">
    <source>
        <dbReference type="SAM" id="MobiDB-lite"/>
    </source>
</evidence>
<reference evidence="4" key="1">
    <citation type="submission" date="2021-01" db="EMBL/GenBank/DDBJ databases">
        <authorList>
            <person name="Corre E."/>
            <person name="Pelletier E."/>
            <person name="Niang G."/>
            <person name="Scheremetjew M."/>
            <person name="Finn R."/>
            <person name="Kale V."/>
            <person name="Holt S."/>
            <person name="Cochrane G."/>
            <person name="Meng A."/>
            <person name="Brown T."/>
            <person name="Cohen L."/>
        </authorList>
    </citation>
    <scope>NUCLEOTIDE SEQUENCE</scope>
    <source>
        <strain evidence="4">SM1012Den-03</strain>
    </source>
</reference>
<feature type="compositionally biased region" description="Low complexity" evidence="3">
    <location>
        <begin position="496"/>
        <end position="514"/>
    </location>
</feature>
<dbReference type="EMBL" id="HBGZ01030276">
    <property type="protein sequence ID" value="CAD9627970.1"/>
    <property type="molecule type" value="Transcribed_RNA"/>
</dbReference>
<keyword evidence="2" id="KW-0962">Peroxisome biogenesis</keyword>
<name>A0A6U3Z7I2_9STRA</name>
<accession>A0A6U3Z7I2</accession>
<dbReference type="GO" id="GO:0005778">
    <property type="term" value="C:peroxisomal membrane"/>
    <property type="evidence" value="ECO:0007669"/>
    <property type="project" value="UniProtKB-SubCell"/>
</dbReference>
<dbReference type="EMBL" id="HBGZ01030277">
    <property type="protein sequence ID" value="CAD9627971.1"/>
    <property type="molecule type" value="Transcribed_RNA"/>
</dbReference>
<keyword evidence="2" id="KW-0576">Peroxisome</keyword>